<sequence length="72" mass="8316">MRREVEWHIVAKLAPGWTWHRMMPTMINEVETANGGVSGILIRAIATQNTPIKHRPDIRDMHDTEDPAVFRL</sequence>
<proteinExistence type="predicted"/>
<evidence type="ECO:0000313" key="2">
    <source>
        <dbReference type="Proteomes" id="UP000603352"/>
    </source>
</evidence>
<dbReference type="EMBL" id="BMDZ01000086">
    <property type="protein sequence ID" value="GGB59355.1"/>
    <property type="molecule type" value="Genomic_DNA"/>
</dbReference>
<name>A0ABQ1J5P8_9PROT</name>
<dbReference type="Proteomes" id="UP000603352">
    <property type="component" value="Unassembled WGS sequence"/>
</dbReference>
<protein>
    <submittedName>
        <fullName evidence="1">Uncharacterized protein</fullName>
    </submittedName>
</protein>
<reference evidence="2" key="1">
    <citation type="journal article" date="2019" name="Int. J. Syst. Evol. Microbiol.">
        <title>The Global Catalogue of Microorganisms (GCM) 10K type strain sequencing project: providing services to taxonomists for standard genome sequencing and annotation.</title>
        <authorList>
            <consortium name="The Broad Institute Genomics Platform"/>
            <consortium name="The Broad Institute Genome Sequencing Center for Infectious Disease"/>
            <person name="Wu L."/>
            <person name="Ma J."/>
        </authorList>
    </citation>
    <scope>NUCLEOTIDE SEQUENCE [LARGE SCALE GENOMIC DNA]</scope>
    <source>
        <strain evidence="2">CGMCC 1.10188</strain>
    </source>
</reference>
<keyword evidence="2" id="KW-1185">Reference proteome</keyword>
<organism evidence="1 2">
    <name type="scientific">Tistrella bauzanensis</name>
    <dbReference type="NCBI Taxonomy" id="657419"/>
    <lineage>
        <taxon>Bacteria</taxon>
        <taxon>Pseudomonadati</taxon>
        <taxon>Pseudomonadota</taxon>
        <taxon>Alphaproteobacteria</taxon>
        <taxon>Geminicoccales</taxon>
        <taxon>Geminicoccaceae</taxon>
        <taxon>Tistrella</taxon>
    </lineage>
</organism>
<evidence type="ECO:0000313" key="1">
    <source>
        <dbReference type="EMBL" id="GGB59355.1"/>
    </source>
</evidence>
<gene>
    <name evidence="1" type="ORF">GCM10011505_45150</name>
</gene>
<accession>A0ABQ1J5P8</accession>
<comment type="caution">
    <text evidence="1">The sequence shown here is derived from an EMBL/GenBank/DDBJ whole genome shotgun (WGS) entry which is preliminary data.</text>
</comment>